<dbReference type="Gene3D" id="3.40.190.10">
    <property type="entry name" value="Periplasmic binding protein-like II"/>
    <property type="match status" value="2"/>
</dbReference>
<dbReference type="GO" id="GO:0006351">
    <property type="term" value="P:DNA-templated transcription"/>
    <property type="evidence" value="ECO:0007669"/>
    <property type="project" value="TreeGrafter"/>
</dbReference>
<evidence type="ECO:0000259" key="5">
    <source>
        <dbReference type="PROSITE" id="PS50931"/>
    </source>
</evidence>
<dbReference type="FunFam" id="1.10.10.10:FF:000038">
    <property type="entry name" value="Glycine cleavage system transcriptional activator"/>
    <property type="match status" value="1"/>
</dbReference>
<reference evidence="6 7" key="1">
    <citation type="submission" date="2019-02" db="EMBL/GenBank/DDBJ databases">
        <title>WGS of Pseudoxanthomonas species novum from clinical isolates.</title>
        <authorList>
            <person name="Bernier A.-M."/>
            <person name="Bernard K."/>
            <person name="Vachon A."/>
        </authorList>
    </citation>
    <scope>NUCLEOTIDE SEQUENCE [LARGE SCALE GENOMIC DNA]</scope>
    <source>
        <strain evidence="6 7">NML171200</strain>
    </source>
</reference>
<dbReference type="FunFam" id="3.40.190.10:FF:000017">
    <property type="entry name" value="Glycine cleavage system transcriptional activator"/>
    <property type="match status" value="1"/>
</dbReference>
<gene>
    <name evidence="6" type="ORF">EA660_18395</name>
</gene>
<dbReference type="PROSITE" id="PS50931">
    <property type="entry name" value="HTH_LYSR"/>
    <property type="match status" value="1"/>
</dbReference>
<keyword evidence="3" id="KW-0238">DNA-binding</keyword>
<dbReference type="RefSeq" id="WP_130552924.1">
    <property type="nucleotide sequence ID" value="NZ_SHMC01000010.1"/>
</dbReference>
<evidence type="ECO:0000256" key="2">
    <source>
        <dbReference type="ARBA" id="ARBA00023015"/>
    </source>
</evidence>
<dbReference type="GO" id="GO:0003700">
    <property type="term" value="F:DNA-binding transcription factor activity"/>
    <property type="evidence" value="ECO:0007669"/>
    <property type="project" value="InterPro"/>
</dbReference>
<dbReference type="InterPro" id="IPR000847">
    <property type="entry name" value="LysR_HTH_N"/>
</dbReference>
<name>A0A4Q8L536_9GAMM</name>
<dbReference type="GO" id="GO:0043565">
    <property type="term" value="F:sequence-specific DNA binding"/>
    <property type="evidence" value="ECO:0007669"/>
    <property type="project" value="TreeGrafter"/>
</dbReference>
<dbReference type="InterPro" id="IPR005119">
    <property type="entry name" value="LysR_subst-bd"/>
</dbReference>
<dbReference type="Gene3D" id="1.10.10.10">
    <property type="entry name" value="Winged helix-like DNA-binding domain superfamily/Winged helix DNA-binding domain"/>
    <property type="match status" value="1"/>
</dbReference>
<dbReference type="InterPro" id="IPR036390">
    <property type="entry name" value="WH_DNA-bd_sf"/>
</dbReference>
<evidence type="ECO:0000256" key="4">
    <source>
        <dbReference type="ARBA" id="ARBA00023163"/>
    </source>
</evidence>
<dbReference type="PANTHER" id="PTHR30537:SF74">
    <property type="entry name" value="HTH-TYPE TRANSCRIPTIONAL REGULATOR TRPI"/>
    <property type="match status" value="1"/>
</dbReference>
<keyword evidence="2" id="KW-0805">Transcription regulation</keyword>
<sequence>MAPTPLPPLGALRAFEAAARLESVSRAAEELHVTHGAVSRQIRTLEDALSQALFDRVGRGLALTAAGRRLRDACGQAFTQLGQAWRELQRGPAGDTLVLGCSASVLARWVIPRLERMQQALPGVSLHFSAQESPDRALGEVDALLLLGQPPWPAGWQVAELAGETIGPVVGARYPGLPALQAQPPAALLGERLLHTASRPQAWPQWAAAHGLDPQALQYGEGFPHLYYLLEAAASGLGVAIAPQPLVDADLASGRLLAPWGFAPTPGRWALCSAAGRSDPRLTRLAGWLRAELGADAPA</sequence>
<keyword evidence="4" id="KW-0804">Transcription</keyword>
<dbReference type="Proteomes" id="UP000292627">
    <property type="component" value="Unassembled WGS sequence"/>
</dbReference>
<comment type="caution">
    <text evidence="6">The sequence shown here is derived from an EMBL/GenBank/DDBJ whole genome shotgun (WGS) entry which is preliminary data.</text>
</comment>
<organism evidence="6 7">
    <name type="scientific">Pseudoxanthomonas winnipegensis</name>
    <dbReference type="NCBI Taxonomy" id="2480810"/>
    <lineage>
        <taxon>Bacteria</taxon>
        <taxon>Pseudomonadati</taxon>
        <taxon>Pseudomonadota</taxon>
        <taxon>Gammaproteobacteria</taxon>
        <taxon>Lysobacterales</taxon>
        <taxon>Lysobacteraceae</taxon>
        <taxon>Pseudoxanthomonas</taxon>
    </lineage>
</organism>
<dbReference type="EMBL" id="SHMC01000010">
    <property type="protein sequence ID" value="TAA20358.1"/>
    <property type="molecule type" value="Genomic_DNA"/>
</dbReference>
<dbReference type="PANTHER" id="PTHR30537">
    <property type="entry name" value="HTH-TYPE TRANSCRIPTIONAL REGULATOR"/>
    <property type="match status" value="1"/>
</dbReference>
<dbReference type="InterPro" id="IPR058163">
    <property type="entry name" value="LysR-type_TF_proteobact-type"/>
</dbReference>
<protein>
    <submittedName>
        <fullName evidence="6">LysR family transcriptional regulator</fullName>
    </submittedName>
</protein>
<comment type="similarity">
    <text evidence="1">Belongs to the LysR transcriptional regulatory family.</text>
</comment>
<feature type="domain" description="HTH lysR-type" evidence="5">
    <location>
        <begin position="7"/>
        <end position="64"/>
    </location>
</feature>
<dbReference type="Pfam" id="PF03466">
    <property type="entry name" value="LysR_substrate"/>
    <property type="match status" value="1"/>
</dbReference>
<dbReference type="OrthoDB" id="5526340at2"/>
<evidence type="ECO:0000313" key="7">
    <source>
        <dbReference type="Proteomes" id="UP000292627"/>
    </source>
</evidence>
<evidence type="ECO:0000256" key="1">
    <source>
        <dbReference type="ARBA" id="ARBA00009437"/>
    </source>
</evidence>
<dbReference type="InterPro" id="IPR036388">
    <property type="entry name" value="WH-like_DNA-bd_sf"/>
</dbReference>
<dbReference type="SUPFAM" id="SSF46785">
    <property type="entry name" value="Winged helix' DNA-binding domain"/>
    <property type="match status" value="1"/>
</dbReference>
<evidence type="ECO:0000256" key="3">
    <source>
        <dbReference type="ARBA" id="ARBA00023125"/>
    </source>
</evidence>
<dbReference type="SUPFAM" id="SSF53850">
    <property type="entry name" value="Periplasmic binding protein-like II"/>
    <property type="match status" value="1"/>
</dbReference>
<accession>A0A4Q8L536</accession>
<evidence type="ECO:0000313" key="6">
    <source>
        <dbReference type="EMBL" id="TAA20358.1"/>
    </source>
</evidence>
<proteinExistence type="inferred from homology"/>
<dbReference type="PRINTS" id="PR00039">
    <property type="entry name" value="HTHLYSR"/>
</dbReference>
<dbReference type="AlphaFoldDB" id="A0A4Q8L536"/>
<dbReference type="Pfam" id="PF00126">
    <property type="entry name" value="HTH_1"/>
    <property type="match status" value="1"/>
</dbReference>